<name>A0A6L5WIW6_9BACT</name>
<dbReference type="RefSeq" id="WP_154571424.1">
    <property type="nucleotide sequence ID" value="NZ_VWSJ01000055.1"/>
</dbReference>
<reference evidence="1 2" key="2">
    <citation type="submission" date="2020-03" db="EMBL/GenBank/DDBJ databases">
        <title>Campylobacter portucalensis sp. nov., a new species of Campylobacter isolated from the reproductive tract of bulls.</title>
        <authorList>
            <person name="Silva M.F."/>
            <person name="Pereira G."/>
            <person name="Carneiro C."/>
            <person name="Hemphill A."/>
            <person name="Mateus L."/>
            <person name="Lopes-Da-Costa L."/>
            <person name="Silva E."/>
        </authorList>
    </citation>
    <scope>NUCLEOTIDE SEQUENCE [LARGE SCALE GENOMIC DNA]</scope>
    <source>
        <strain evidence="1 2">FMV-PI01</strain>
    </source>
</reference>
<comment type="caution">
    <text evidence="1">The sequence shown here is derived from an EMBL/GenBank/DDBJ whole genome shotgun (WGS) entry which is preliminary data.</text>
</comment>
<dbReference type="PROSITE" id="PS51257">
    <property type="entry name" value="PROKAR_LIPOPROTEIN"/>
    <property type="match status" value="1"/>
</dbReference>
<evidence type="ECO:0000313" key="2">
    <source>
        <dbReference type="Proteomes" id="UP000476338"/>
    </source>
</evidence>
<organism evidence="1 2">
    <name type="scientific">Campylobacter portucalensis</name>
    <dbReference type="NCBI Taxonomy" id="2608384"/>
    <lineage>
        <taxon>Bacteria</taxon>
        <taxon>Pseudomonadati</taxon>
        <taxon>Campylobacterota</taxon>
        <taxon>Epsilonproteobacteria</taxon>
        <taxon>Campylobacterales</taxon>
        <taxon>Campylobacteraceae</taxon>
        <taxon>Campylobacter</taxon>
    </lineage>
</organism>
<accession>A0A6L5WIW6</accession>
<dbReference type="AlphaFoldDB" id="A0A6L5WIW6"/>
<evidence type="ECO:0008006" key="3">
    <source>
        <dbReference type="Google" id="ProtNLM"/>
    </source>
</evidence>
<dbReference type="EMBL" id="VWSJ01000055">
    <property type="protein sequence ID" value="MSN97180.1"/>
    <property type="molecule type" value="Genomic_DNA"/>
</dbReference>
<reference evidence="1 2" key="1">
    <citation type="submission" date="2019-09" db="EMBL/GenBank/DDBJ databases">
        <authorList>
            <person name="Silva M."/>
            <person name="Pereira G."/>
            <person name="Lopes-Da-Costa L."/>
            <person name="Silva E."/>
        </authorList>
    </citation>
    <scope>NUCLEOTIDE SEQUENCE [LARGE SCALE GENOMIC DNA]</scope>
    <source>
        <strain evidence="1 2">FMV-PI01</strain>
    </source>
</reference>
<keyword evidence="2" id="KW-1185">Reference proteome</keyword>
<proteinExistence type="predicted"/>
<dbReference type="Proteomes" id="UP000476338">
    <property type="component" value="Unassembled WGS sequence"/>
</dbReference>
<protein>
    <recommendedName>
        <fullName evidence="3">Lipoprotein</fullName>
    </recommendedName>
</protein>
<gene>
    <name evidence="1" type="ORF">F1B92_08420</name>
</gene>
<sequence>MKKNIILILFSLFLYGCEGRECRNEYNKKANEIIFEKLRNFEHLGGTWSCGTIDKHVSISNIYGATDNDIEILLNNLTKASKLKNVKKEINVYKNINHIDKNLKPKGSPVLVLKLDTTKGK</sequence>
<evidence type="ECO:0000313" key="1">
    <source>
        <dbReference type="EMBL" id="MSN97180.1"/>
    </source>
</evidence>